<protein>
    <recommendedName>
        <fullName evidence="5">Oxidoreductase AflY</fullName>
    </recommendedName>
</protein>
<accession>A0AAD6X4M5</accession>
<evidence type="ECO:0000313" key="4">
    <source>
        <dbReference type="Proteomes" id="UP001218188"/>
    </source>
</evidence>
<dbReference type="GO" id="GO:0016491">
    <property type="term" value="F:oxidoreductase activity"/>
    <property type="evidence" value="ECO:0007669"/>
    <property type="project" value="UniProtKB-KW"/>
</dbReference>
<evidence type="ECO:0008006" key="5">
    <source>
        <dbReference type="Google" id="ProtNLM"/>
    </source>
</evidence>
<feature type="region of interest" description="Disordered" evidence="2">
    <location>
        <begin position="1"/>
        <end position="20"/>
    </location>
</feature>
<dbReference type="InterPro" id="IPR025337">
    <property type="entry name" value="Questin_oxidase-like"/>
</dbReference>
<proteinExistence type="predicted"/>
<dbReference type="Proteomes" id="UP001218188">
    <property type="component" value="Unassembled WGS sequence"/>
</dbReference>
<evidence type="ECO:0000256" key="1">
    <source>
        <dbReference type="ARBA" id="ARBA00023002"/>
    </source>
</evidence>
<gene>
    <name evidence="3" type="ORF">C8F04DRAFT_1098284</name>
</gene>
<comment type="caution">
    <text evidence="3">The sequence shown here is derived from an EMBL/GenBank/DDBJ whole genome shotgun (WGS) entry which is preliminary data.</text>
</comment>
<dbReference type="PANTHER" id="PTHR35870:SF1">
    <property type="entry name" value="PROTEIN, PUTATIVE (AFU_ORTHOLOGUE AFUA_5G03330)-RELATED"/>
    <property type="match status" value="1"/>
</dbReference>
<dbReference type="PANTHER" id="PTHR35870">
    <property type="entry name" value="PROTEIN, PUTATIVE (AFU_ORTHOLOGUE AFUA_5G03330)-RELATED"/>
    <property type="match status" value="1"/>
</dbReference>
<dbReference type="EMBL" id="JARJCM010000050">
    <property type="protein sequence ID" value="KAJ7035390.1"/>
    <property type="molecule type" value="Genomic_DNA"/>
</dbReference>
<sequence length="484" mass="53011">MSSVSSPASQPLHPGFVHSASTPSTAKVLKGLLHKDYTLHHCFFNDKGFHNHLGHHLVAAYDLGAPVTLLQMIYDNEHPMLLPVDRQGQDITEANWTKRLGEHRAYGSYLAFFTEQITTKGVPDTVKNFVMAPEANGNGALMLARLVGGALHPLLEIGFGVEFGQDYMVAQGLAMGAVTEPDFLNFVTDESSGIPEITITSKGVTLLSLLREVYDSEILKPLPYVPDVMDNDMGRFQKLTENPERGAEIQRIYAKWFIDTTLTGAAAEQEFANKAEECFWQATLLIAATGRPGRAPRADFFLMHILTSAICIPSLLSILSDPIHKAQFLQAYARASAIYLLLRGRPRIDIPLLLSYTEFPRPLAHVAPGGPDAQGDPSVGGETDPWISIIRNALHHKEAHVAKVVRTLYYCAQRYGLKEAGSAIGAQDEEGRETHVGAAAMDGTIFVRAAGMVSDSLGWVAYGGKEGSWDRTSLGWDEAWENEK</sequence>
<organism evidence="3 4">
    <name type="scientific">Mycena alexandri</name>
    <dbReference type="NCBI Taxonomy" id="1745969"/>
    <lineage>
        <taxon>Eukaryota</taxon>
        <taxon>Fungi</taxon>
        <taxon>Dikarya</taxon>
        <taxon>Basidiomycota</taxon>
        <taxon>Agaricomycotina</taxon>
        <taxon>Agaricomycetes</taxon>
        <taxon>Agaricomycetidae</taxon>
        <taxon>Agaricales</taxon>
        <taxon>Marasmiineae</taxon>
        <taxon>Mycenaceae</taxon>
        <taxon>Mycena</taxon>
    </lineage>
</organism>
<dbReference type="Pfam" id="PF14027">
    <property type="entry name" value="Questin_oxidase"/>
    <property type="match status" value="1"/>
</dbReference>
<name>A0AAD6X4M5_9AGAR</name>
<dbReference type="AlphaFoldDB" id="A0AAD6X4M5"/>
<keyword evidence="1" id="KW-0560">Oxidoreductase</keyword>
<reference evidence="3" key="1">
    <citation type="submission" date="2023-03" db="EMBL/GenBank/DDBJ databases">
        <title>Massive genome expansion in bonnet fungi (Mycena s.s.) driven by repeated elements and novel gene families across ecological guilds.</title>
        <authorList>
            <consortium name="Lawrence Berkeley National Laboratory"/>
            <person name="Harder C.B."/>
            <person name="Miyauchi S."/>
            <person name="Viragh M."/>
            <person name="Kuo A."/>
            <person name="Thoen E."/>
            <person name="Andreopoulos B."/>
            <person name="Lu D."/>
            <person name="Skrede I."/>
            <person name="Drula E."/>
            <person name="Henrissat B."/>
            <person name="Morin E."/>
            <person name="Kohler A."/>
            <person name="Barry K."/>
            <person name="LaButti K."/>
            <person name="Morin E."/>
            <person name="Salamov A."/>
            <person name="Lipzen A."/>
            <person name="Mereny Z."/>
            <person name="Hegedus B."/>
            <person name="Baldrian P."/>
            <person name="Stursova M."/>
            <person name="Weitz H."/>
            <person name="Taylor A."/>
            <person name="Grigoriev I.V."/>
            <person name="Nagy L.G."/>
            <person name="Martin F."/>
            <person name="Kauserud H."/>
        </authorList>
    </citation>
    <scope>NUCLEOTIDE SEQUENCE</scope>
    <source>
        <strain evidence="3">CBHHK200</strain>
    </source>
</reference>
<evidence type="ECO:0000256" key="2">
    <source>
        <dbReference type="SAM" id="MobiDB-lite"/>
    </source>
</evidence>
<evidence type="ECO:0000313" key="3">
    <source>
        <dbReference type="EMBL" id="KAJ7035390.1"/>
    </source>
</evidence>
<keyword evidence="4" id="KW-1185">Reference proteome</keyword>